<feature type="transmembrane region" description="Helical" evidence="1">
    <location>
        <begin position="153"/>
        <end position="178"/>
    </location>
</feature>
<evidence type="ECO:0000313" key="3">
    <source>
        <dbReference type="Proteomes" id="UP000649753"/>
    </source>
</evidence>
<dbReference type="EMBL" id="JADBEB010000001">
    <property type="protein sequence ID" value="MBE1487717.1"/>
    <property type="molecule type" value="Genomic_DNA"/>
</dbReference>
<gene>
    <name evidence="2" type="ORF">H4W31_003355</name>
</gene>
<comment type="caution">
    <text evidence="2">The sequence shown here is derived from an EMBL/GenBank/DDBJ whole genome shotgun (WGS) entry which is preliminary data.</text>
</comment>
<proteinExistence type="predicted"/>
<feature type="transmembrane region" description="Helical" evidence="1">
    <location>
        <begin position="127"/>
        <end position="146"/>
    </location>
</feature>
<keyword evidence="1" id="KW-0812">Transmembrane</keyword>
<evidence type="ECO:0000256" key="1">
    <source>
        <dbReference type="SAM" id="Phobius"/>
    </source>
</evidence>
<feature type="transmembrane region" description="Helical" evidence="1">
    <location>
        <begin position="39"/>
        <end position="58"/>
    </location>
</feature>
<evidence type="ECO:0000313" key="2">
    <source>
        <dbReference type="EMBL" id="MBE1487717.1"/>
    </source>
</evidence>
<feature type="transmembrane region" description="Helical" evidence="1">
    <location>
        <begin position="6"/>
        <end position="27"/>
    </location>
</feature>
<keyword evidence="3" id="KW-1185">Reference proteome</keyword>
<dbReference type="RefSeq" id="WP_192767514.1">
    <property type="nucleotide sequence ID" value="NZ_JADBEB010000001.1"/>
</dbReference>
<organism evidence="2 3">
    <name type="scientific">Plantactinospora soyae</name>
    <dbReference type="NCBI Taxonomy" id="1544732"/>
    <lineage>
        <taxon>Bacteria</taxon>
        <taxon>Bacillati</taxon>
        <taxon>Actinomycetota</taxon>
        <taxon>Actinomycetes</taxon>
        <taxon>Micromonosporales</taxon>
        <taxon>Micromonosporaceae</taxon>
        <taxon>Plantactinospora</taxon>
    </lineage>
</organism>
<reference evidence="2" key="1">
    <citation type="submission" date="2020-10" db="EMBL/GenBank/DDBJ databases">
        <title>Sequencing the genomes of 1000 actinobacteria strains.</title>
        <authorList>
            <person name="Klenk H.-P."/>
        </authorList>
    </citation>
    <scope>NUCLEOTIDE SEQUENCE</scope>
    <source>
        <strain evidence="2">DSM 46832</strain>
    </source>
</reference>
<keyword evidence="1" id="KW-0472">Membrane</keyword>
<name>A0A927M457_9ACTN</name>
<feature type="transmembrane region" description="Helical" evidence="1">
    <location>
        <begin position="103"/>
        <end position="121"/>
    </location>
</feature>
<dbReference type="AlphaFoldDB" id="A0A927M457"/>
<dbReference type="Proteomes" id="UP000649753">
    <property type="component" value="Unassembled WGS sequence"/>
</dbReference>
<accession>A0A927M457</accession>
<feature type="transmembrane region" description="Helical" evidence="1">
    <location>
        <begin position="78"/>
        <end position="96"/>
    </location>
</feature>
<sequence>MLAEYVRDAAMTAVIFGFFGSSWFGWAQEAPPERWRRPLIAGSVAALLTAVAGGLLAWQHWSDGSVFNSPDTGRNFGILVGIEFGLAGLGAGLLSIRERYRDLIAPWIALVVGVHFFPLAALIKFPLVHVAGVLVTLVALAAVPVVRRRPVRASAVTGVGTGAALLTVAIVALVMALFGY</sequence>
<keyword evidence="1" id="KW-1133">Transmembrane helix</keyword>
<protein>
    <submittedName>
        <fullName evidence="2">Uncharacterized protein</fullName>
    </submittedName>
</protein>